<keyword evidence="1" id="KW-0678">Repressor</keyword>
<name>A0ABW1R467_9LACO</name>
<evidence type="ECO:0000313" key="6">
    <source>
        <dbReference type="EMBL" id="MFC6163682.1"/>
    </source>
</evidence>
<dbReference type="PROSITE" id="PS50937">
    <property type="entry name" value="HTH_MERR_2"/>
    <property type="match status" value="1"/>
</dbReference>
<evidence type="ECO:0000256" key="1">
    <source>
        <dbReference type="ARBA" id="ARBA00022491"/>
    </source>
</evidence>
<accession>A0ABW1R467</accession>
<dbReference type="EMBL" id="JBHSSD010000010">
    <property type="protein sequence ID" value="MFC6163682.1"/>
    <property type="molecule type" value="Genomic_DNA"/>
</dbReference>
<feature type="domain" description="HTH merR-type" evidence="5">
    <location>
        <begin position="4"/>
        <end position="74"/>
    </location>
</feature>
<dbReference type="Pfam" id="PF13411">
    <property type="entry name" value="MerR_1"/>
    <property type="match status" value="1"/>
</dbReference>
<dbReference type="InterPro" id="IPR047057">
    <property type="entry name" value="MerR_fam"/>
</dbReference>
<dbReference type="PANTHER" id="PTHR30204:SF69">
    <property type="entry name" value="MERR-FAMILY TRANSCRIPTIONAL REGULATOR"/>
    <property type="match status" value="1"/>
</dbReference>
<dbReference type="SMART" id="SM00871">
    <property type="entry name" value="AraC_E_bind"/>
    <property type="match status" value="1"/>
</dbReference>
<dbReference type="InterPro" id="IPR009061">
    <property type="entry name" value="DNA-bd_dom_put_sf"/>
</dbReference>
<sequence length="271" mass="30342">MQAYFTIGQLAALFDVKIPTLRYYDQLGLLTPAKVDATSHYRYYSTAQFERLSTIKYFRALGVSLPAIADFFAARDLPKLKQLLHQQQATVAEQLATLHTIDQRLTARLTQIEQAEQAQLSVPKLVTLAPQPVLYLRQAYTAQDDIELVIAKLRERYDLAQDVFLGKITLSLSVDALRAGRFDQYSGILLAFEPGDQPKSGQQLLPGGAALQLTFAGTHQQAGPYYEQLLTMCREHHWQLRAAALETALIDYGITDDVSQSVTRIQLPITT</sequence>
<dbReference type="RefSeq" id="WP_137640689.1">
    <property type="nucleotide sequence ID" value="NZ_BJDK01000025.1"/>
</dbReference>
<keyword evidence="3" id="KW-0238">DNA-binding</keyword>
<proteinExistence type="predicted"/>
<dbReference type="Gene3D" id="1.10.1660.10">
    <property type="match status" value="1"/>
</dbReference>
<dbReference type="SMART" id="SM00422">
    <property type="entry name" value="HTH_MERR"/>
    <property type="match status" value="1"/>
</dbReference>
<keyword evidence="7" id="KW-1185">Reference proteome</keyword>
<comment type="caution">
    <text evidence="6">The sequence shown here is derived from an EMBL/GenBank/DDBJ whole genome shotgun (WGS) entry which is preliminary data.</text>
</comment>
<evidence type="ECO:0000313" key="7">
    <source>
        <dbReference type="Proteomes" id="UP001596253"/>
    </source>
</evidence>
<keyword evidence="2" id="KW-0805">Transcription regulation</keyword>
<protein>
    <submittedName>
        <fullName evidence="6">MerR family transcriptional regulator</fullName>
    </submittedName>
</protein>
<dbReference type="Gene3D" id="3.20.80.10">
    <property type="entry name" value="Regulatory factor, effector binding domain"/>
    <property type="match status" value="1"/>
</dbReference>
<evidence type="ECO:0000256" key="3">
    <source>
        <dbReference type="ARBA" id="ARBA00023125"/>
    </source>
</evidence>
<dbReference type="InterPro" id="IPR011256">
    <property type="entry name" value="Reg_factor_effector_dom_sf"/>
</dbReference>
<dbReference type="Proteomes" id="UP001596253">
    <property type="component" value="Unassembled WGS sequence"/>
</dbReference>
<gene>
    <name evidence="6" type="ORF">ACFP3T_03230</name>
</gene>
<dbReference type="SUPFAM" id="SSF55136">
    <property type="entry name" value="Probable bacterial effector-binding domain"/>
    <property type="match status" value="1"/>
</dbReference>
<keyword evidence="4" id="KW-0804">Transcription</keyword>
<dbReference type="PANTHER" id="PTHR30204">
    <property type="entry name" value="REDOX-CYCLING DRUG-SENSING TRANSCRIPTIONAL ACTIVATOR SOXR"/>
    <property type="match status" value="1"/>
</dbReference>
<evidence type="ECO:0000256" key="4">
    <source>
        <dbReference type="ARBA" id="ARBA00023163"/>
    </source>
</evidence>
<dbReference type="SUPFAM" id="SSF46955">
    <property type="entry name" value="Putative DNA-binding domain"/>
    <property type="match status" value="1"/>
</dbReference>
<evidence type="ECO:0000259" key="5">
    <source>
        <dbReference type="PROSITE" id="PS50937"/>
    </source>
</evidence>
<evidence type="ECO:0000256" key="2">
    <source>
        <dbReference type="ARBA" id="ARBA00023015"/>
    </source>
</evidence>
<organism evidence="6 7">
    <name type="scientific">Lactiplantibacillus dongliensis</name>
    <dbReference type="NCBI Taxonomy" id="2559919"/>
    <lineage>
        <taxon>Bacteria</taxon>
        <taxon>Bacillati</taxon>
        <taxon>Bacillota</taxon>
        <taxon>Bacilli</taxon>
        <taxon>Lactobacillales</taxon>
        <taxon>Lactobacillaceae</taxon>
        <taxon>Lactiplantibacillus</taxon>
    </lineage>
</organism>
<dbReference type="InterPro" id="IPR010499">
    <property type="entry name" value="AraC_E-bd"/>
</dbReference>
<reference evidence="7" key="1">
    <citation type="journal article" date="2019" name="Int. J. Syst. Evol. Microbiol.">
        <title>The Global Catalogue of Microorganisms (GCM) 10K type strain sequencing project: providing services to taxonomists for standard genome sequencing and annotation.</title>
        <authorList>
            <consortium name="The Broad Institute Genomics Platform"/>
            <consortium name="The Broad Institute Genome Sequencing Center for Infectious Disease"/>
            <person name="Wu L."/>
            <person name="Ma J."/>
        </authorList>
    </citation>
    <scope>NUCLEOTIDE SEQUENCE [LARGE SCALE GENOMIC DNA]</scope>
    <source>
        <strain evidence="7">CCM 8932</strain>
    </source>
</reference>
<dbReference type="CDD" id="cd01107">
    <property type="entry name" value="HTH_BmrR"/>
    <property type="match status" value="1"/>
</dbReference>
<dbReference type="InterPro" id="IPR000551">
    <property type="entry name" value="MerR-type_HTH_dom"/>
</dbReference>